<evidence type="ECO:0000256" key="1">
    <source>
        <dbReference type="SAM" id="MobiDB-lite"/>
    </source>
</evidence>
<proteinExistence type="predicted"/>
<protein>
    <submittedName>
        <fullName evidence="2">Uncharacterized protein</fullName>
    </submittedName>
</protein>
<gene>
    <name evidence="2" type="ORF">MA16_Dca017208</name>
</gene>
<evidence type="ECO:0000313" key="3">
    <source>
        <dbReference type="Proteomes" id="UP000233837"/>
    </source>
</evidence>
<reference evidence="2 3" key="1">
    <citation type="journal article" date="2016" name="Sci. Rep.">
        <title>The Dendrobium catenatum Lindl. genome sequence provides insights into polysaccharide synthase, floral development and adaptive evolution.</title>
        <authorList>
            <person name="Zhang G.Q."/>
            <person name="Xu Q."/>
            <person name="Bian C."/>
            <person name="Tsai W.C."/>
            <person name="Yeh C.M."/>
            <person name="Liu K.W."/>
            <person name="Yoshida K."/>
            <person name="Zhang L.S."/>
            <person name="Chang S.B."/>
            <person name="Chen F."/>
            <person name="Shi Y."/>
            <person name="Su Y.Y."/>
            <person name="Zhang Y.Q."/>
            <person name="Chen L.J."/>
            <person name="Yin Y."/>
            <person name="Lin M."/>
            <person name="Huang H."/>
            <person name="Deng H."/>
            <person name="Wang Z.W."/>
            <person name="Zhu S.L."/>
            <person name="Zhao X."/>
            <person name="Deng C."/>
            <person name="Niu S.C."/>
            <person name="Huang J."/>
            <person name="Wang M."/>
            <person name="Liu G.H."/>
            <person name="Yang H.J."/>
            <person name="Xiao X.J."/>
            <person name="Hsiao Y.Y."/>
            <person name="Wu W.L."/>
            <person name="Chen Y.Y."/>
            <person name="Mitsuda N."/>
            <person name="Ohme-Takagi M."/>
            <person name="Luo Y.B."/>
            <person name="Van de Peer Y."/>
            <person name="Liu Z.J."/>
        </authorList>
    </citation>
    <scope>NUCLEOTIDE SEQUENCE [LARGE SCALE GENOMIC DNA]</scope>
    <source>
        <tissue evidence="2">The whole plant</tissue>
    </source>
</reference>
<dbReference type="AlphaFoldDB" id="A0A2I0W2Q0"/>
<organism evidence="2 3">
    <name type="scientific">Dendrobium catenatum</name>
    <dbReference type="NCBI Taxonomy" id="906689"/>
    <lineage>
        <taxon>Eukaryota</taxon>
        <taxon>Viridiplantae</taxon>
        <taxon>Streptophyta</taxon>
        <taxon>Embryophyta</taxon>
        <taxon>Tracheophyta</taxon>
        <taxon>Spermatophyta</taxon>
        <taxon>Magnoliopsida</taxon>
        <taxon>Liliopsida</taxon>
        <taxon>Asparagales</taxon>
        <taxon>Orchidaceae</taxon>
        <taxon>Epidendroideae</taxon>
        <taxon>Malaxideae</taxon>
        <taxon>Dendrobiinae</taxon>
        <taxon>Dendrobium</taxon>
    </lineage>
</organism>
<evidence type="ECO:0000313" key="2">
    <source>
        <dbReference type="EMBL" id="PKU69935.1"/>
    </source>
</evidence>
<dbReference type="EMBL" id="KZ502978">
    <property type="protein sequence ID" value="PKU69935.1"/>
    <property type="molecule type" value="Genomic_DNA"/>
</dbReference>
<name>A0A2I0W2Q0_9ASPA</name>
<accession>A0A2I0W2Q0</accession>
<dbReference type="Proteomes" id="UP000233837">
    <property type="component" value="Unassembled WGS sequence"/>
</dbReference>
<feature type="region of interest" description="Disordered" evidence="1">
    <location>
        <begin position="46"/>
        <end position="75"/>
    </location>
</feature>
<keyword evidence="3" id="KW-1185">Reference proteome</keyword>
<sequence length="145" mass="16529">MGFQTKDGRALQSWLLQRLIDFLLDRMIAWQEDGYIGQNPLRTAEDFLKKPSNTADTRTDQDTQDQSRMVPNSTQIVSKENGNCFKIAIENIFNILASLREEDNNLNQKSEENVAEADLVIEEGEPIETHYVEAKGMDFGPEKCC</sequence>
<reference evidence="2 3" key="2">
    <citation type="journal article" date="2017" name="Nature">
        <title>The Apostasia genome and the evolution of orchids.</title>
        <authorList>
            <person name="Zhang G.Q."/>
            <person name="Liu K.W."/>
            <person name="Li Z."/>
            <person name="Lohaus R."/>
            <person name="Hsiao Y.Y."/>
            <person name="Niu S.C."/>
            <person name="Wang J.Y."/>
            <person name="Lin Y.C."/>
            <person name="Xu Q."/>
            <person name="Chen L.J."/>
            <person name="Yoshida K."/>
            <person name="Fujiwara S."/>
            <person name="Wang Z.W."/>
            <person name="Zhang Y.Q."/>
            <person name="Mitsuda N."/>
            <person name="Wang M."/>
            <person name="Liu G.H."/>
            <person name="Pecoraro L."/>
            <person name="Huang H.X."/>
            <person name="Xiao X.J."/>
            <person name="Lin M."/>
            <person name="Wu X.Y."/>
            <person name="Wu W.L."/>
            <person name="Chen Y.Y."/>
            <person name="Chang S.B."/>
            <person name="Sakamoto S."/>
            <person name="Ohme-Takagi M."/>
            <person name="Yagi M."/>
            <person name="Zeng S.J."/>
            <person name="Shen C.Y."/>
            <person name="Yeh C.M."/>
            <person name="Luo Y.B."/>
            <person name="Tsai W.C."/>
            <person name="Van de Peer Y."/>
            <person name="Liu Z.J."/>
        </authorList>
    </citation>
    <scope>NUCLEOTIDE SEQUENCE [LARGE SCALE GENOMIC DNA]</scope>
    <source>
        <tissue evidence="2">The whole plant</tissue>
    </source>
</reference>